<keyword evidence="9" id="KW-1185">Reference proteome</keyword>
<reference evidence="8 9" key="1">
    <citation type="submission" date="2019-05" db="EMBL/GenBank/DDBJ databases">
        <title>Draft genome sequence of Actinomadura sp. 14C53.</title>
        <authorList>
            <person name="Saricaoglu S."/>
            <person name="Isik K."/>
        </authorList>
    </citation>
    <scope>NUCLEOTIDE SEQUENCE [LARGE SCALE GENOMIC DNA]</scope>
    <source>
        <strain evidence="8 9">14C53</strain>
    </source>
</reference>
<dbReference type="GO" id="GO:0005886">
    <property type="term" value="C:plasma membrane"/>
    <property type="evidence" value="ECO:0007669"/>
    <property type="project" value="UniProtKB-SubCell"/>
</dbReference>
<gene>
    <name evidence="8" type="ORF">ETD83_15670</name>
</gene>
<keyword evidence="2" id="KW-1003">Cell membrane</keyword>
<comment type="caution">
    <text evidence="8">The sequence shown here is derived from an EMBL/GenBank/DDBJ whole genome shotgun (WGS) entry which is preliminary data.</text>
</comment>
<feature type="transmembrane region" description="Helical" evidence="7">
    <location>
        <begin position="289"/>
        <end position="307"/>
    </location>
</feature>
<evidence type="ECO:0000256" key="3">
    <source>
        <dbReference type="ARBA" id="ARBA00022692"/>
    </source>
</evidence>
<feature type="transmembrane region" description="Helical" evidence="7">
    <location>
        <begin position="58"/>
        <end position="77"/>
    </location>
</feature>
<evidence type="ECO:0000313" key="9">
    <source>
        <dbReference type="Proteomes" id="UP000309174"/>
    </source>
</evidence>
<keyword evidence="3 7" id="KW-0812">Transmembrane</keyword>
<feature type="transmembrane region" description="Helical" evidence="7">
    <location>
        <begin position="231"/>
        <end position="251"/>
    </location>
</feature>
<keyword evidence="5 7" id="KW-0472">Membrane</keyword>
<feature type="region of interest" description="Disordered" evidence="6">
    <location>
        <begin position="1"/>
        <end position="21"/>
    </location>
</feature>
<dbReference type="EMBL" id="VCKW01000069">
    <property type="protein sequence ID" value="TMR00827.1"/>
    <property type="molecule type" value="Genomic_DNA"/>
</dbReference>
<dbReference type="RefSeq" id="WP_138645860.1">
    <property type="nucleotide sequence ID" value="NZ_VCKW01000069.1"/>
</dbReference>
<feature type="transmembrane region" description="Helical" evidence="7">
    <location>
        <begin position="143"/>
        <end position="160"/>
    </location>
</feature>
<evidence type="ECO:0000256" key="4">
    <source>
        <dbReference type="ARBA" id="ARBA00022989"/>
    </source>
</evidence>
<feature type="transmembrane region" description="Helical" evidence="7">
    <location>
        <begin position="113"/>
        <end position="136"/>
    </location>
</feature>
<feature type="transmembrane region" description="Helical" evidence="7">
    <location>
        <begin position="84"/>
        <end position="107"/>
    </location>
</feature>
<proteinExistence type="predicted"/>
<name>A0A5C4JBS6_9ACTN</name>
<sequence>MTDQPVTERSVPARRAAPGGGAGAGRFGGFLRRNLDVTGLCALLVILLAVYSQYDSELFTPSSITILSAQFLPLILAAMGQSTVMLAGGIDLSLGAVLALAMAVFAVRAEDGVAVAAVLALAAAVSTGVANGVLVAYAGLPPIIVTLAASFLWGGVTLVVLPQPGGSVPSGLVDAYNNGWNGLALPFVVVGVVLLLWKTVRTTRFGLSLYAVGGNEHGAYASGIGTRTVKIGAYGLAGVFVGLAGIGLAIQTGSGDATIGTPYTLNSIAASVLAGVSFFGGVGQMRATVLAALLIGLLTNLLLFTGLSPFYQLIMQGAVLIVAIAVKTFATRERTD</sequence>
<dbReference type="CDD" id="cd06579">
    <property type="entry name" value="TM_PBP1_transp_AraH_like"/>
    <property type="match status" value="1"/>
</dbReference>
<organism evidence="8 9">
    <name type="scientific">Actinomadura soli</name>
    <dbReference type="NCBI Taxonomy" id="2508997"/>
    <lineage>
        <taxon>Bacteria</taxon>
        <taxon>Bacillati</taxon>
        <taxon>Actinomycetota</taxon>
        <taxon>Actinomycetes</taxon>
        <taxon>Streptosporangiales</taxon>
        <taxon>Thermomonosporaceae</taxon>
        <taxon>Actinomadura</taxon>
    </lineage>
</organism>
<dbReference type="AlphaFoldDB" id="A0A5C4JBS6"/>
<accession>A0A5C4JBS6</accession>
<feature type="transmembrane region" description="Helical" evidence="7">
    <location>
        <begin position="313"/>
        <end position="330"/>
    </location>
</feature>
<dbReference type="GO" id="GO:0022857">
    <property type="term" value="F:transmembrane transporter activity"/>
    <property type="evidence" value="ECO:0007669"/>
    <property type="project" value="InterPro"/>
</dbReference>
<comment type="subcellular location">
    <subcellularLocation>
        <location evidence="1">Cell membrane</location>
        <topology evidence="1">Multi-pass membrane protein</topology>
    </subcellularLocation>
</comment>
<evidence type="ECO:0000256" key="1">
    <source>
        <dbReference type="ARBA" id="ARBA00004651"/>
    </source>
</evidence>
<dbReference type="OrthoDB" id="9808136at2"/>
<dbReference type="InterPro" id="IPR001851">
    <property type="entry name" value="ABC_transp_permease"/>
</dbReference>
<feature type="transmembrane region" description="Helical" evidence="7">
    <location>
        <begin position="180"/>
        <end position="197"/>
    </location>
</feature>
<keyword evidence="4 7" id="KW-1133">Transmembrane helix</keyword>
<evidence type="ECO:0000256" key="7">
    <source>
        <dbReference type="SAM" id="Phobius"/>
    </source>
</evidence>
<protein>
    <submittedName>
        <fullName evidence="8">ABC transporter permease</fullName>
    </submittedName>
</protein>
<feature type="transmembrane region" description="Helical" evidence="7">
    <location>
        <begin position="35"/>
        <end position="52"/>
    </location>
</feature>
<evidence type="ECO:0000256" key="5">
    <source>
        <dbReference type="ARBA" id="ARBA00023136"/>
    </source>
</evidence>
<feature type="transmembrane region" description="Helical" evidence="7">
    <location>
        <begin position="263"/>
        <end position="282"/>
    </location>
</feature>
<evidence type="ECO:0000256" key="6">
    <source>
        <dbReference type="SAM" id="MobiDB-lite"/>
    </source>
</evidence>
<dbReference type="Proteomes" id="UP000309174">
    <property type="component" value="Unassembled WGS sequence"/>
</dbReference>
<evidence type="ECO:0000256" key="2">
    <source>
        <dbReference type="ARBA" id="ARBA00022475"/>
    </source>
</evidence>
<dbReference type="PANTHER" id="PTHR32196">
    <property type="entry name" value="ABC TRANSPORTER PERMEASE PROTEIN YPHD-RELATED-RELATED"/>
    <property type="match status" value="1"/>
</dbReference>
<evidence type="ECO:0000313" key="8">
    <source>
        <dbReference type="EMBL" id="TMR00827.1"/>
    </source>
</evidence>
<dbReference type="Pfam" id="PF02653">
    <property type="entry name" value="BPD_transp_2"/>
    <property type="match status" value="1"/>
</dbReference>